<dbReference type="InterPro" id="IPR036291">
    <property type="entry name" value="NAD(P)-bd_dom_sf"/>
</dbReference>
<feature type="compositionally biased region" description="Basic and acidic residues" evidence="10">
    <location>
        <begin position="675"/>
        <end position="711"/>
    </location>
</feature>
<dbReference type="InterPro" id="IPR008927">
    <property type="entry name" value="6-PGluconate_DH-like_C_sf"/>
</dbReference>
<proteinExistence type="predicted"/>
<dbReference type="InterPro" id="IPR035587">
    <property type="entry name" value="DUS-like_FMN-bd"/>
</dbReference>
<dbReference type="Gene3D" id="3.40.50.720">
    <property type="entry name" value="NAD(P)-binding Rossmann-like Domain"/>
    <property type="match status" value="1"/>
</dbReference>
<keyword evidence="4" id="KW-0507">mRNA processing</keyword>
<keyword evidence="2" id="KW-0285">Flavoprotein</keyword>
<name>A0A9P8FLZ8_AURME</name>
<dbReference type="InterPro" id="IPR018517">
    <property type="entry name" value="tRNA_hU_synthase_CS"/>
</dbReference>
<dbReference type="InterPro" id="IPR015814">
    <property type="entry name" value="Pgluconate_DH_NAD-bd_C"/>
</dbReference>
<dbReference type="PANTHER" id="PTHR45936">
    <property type="entry name" value="TRNA-DIHYDROURIDINE(20) SYNTHASE [NAD(P)+]-LIKE"/>
    <property type="match status" value="1"/>
</dbReference>
<evidence type="ECO:0000259" key="12">
    <source>
        <dbReference type="Pfam" id="PF03446"/>
    </source>
</evidence>
<feature type="compositionally biased region" description="Polar residues" evidence="10">
    <location>
        <begin position="743"/>
        <end position="752"/>
    </location>
</feature>
<evidence type="ECO:0000256" key="3">
    <source>
        <dbReference type="ARBA" id="ARBA00022643"/>
    </source>
</evidence>
<feature type="domain" description="6-phosphogluconate dehydrogenase NADP-binding" evidence="12">
    <location>
        <begin position="7"/>
        <end position="133"/>
    </location>
</feature>
<dbReference type="Gene3D" id="1.10.1040.10">
    <property type="entry name" value="N-(1-d-carboxylethyl)-l-norvaline Dehydrogenase, domain 2"/>
    <property type="match status" value="1"/>
</dbReference>
<dbReference type="InterPro" id="IPR052582">
    <property type="entry name" value="tRNA-DUS-like"/>
</dbReference>
<evidence type="ECO:0000259" key="13">
    <source>
        <dbReference type="Pfam" id="PF09130"/>
    </source>
</evidence>
<comment type="cofactor">
    <cofactor evidence="1">
        <name>FMN</name>
        <dbReference type="ChEBI" id="CHEBI:58210"/>
    </cofactor>
</comment>
<evidence type="ECO:0000259" key="11">
    <source>
        <dbReference type="Pfam" id="PF01207"/>
    </source>
</evidence>
<dbReference type="PANTHER" id="PTHR45936:SF1">
    <property type="entry name" value="TRNA-DIHYDROURIDINE(20) SYNTHASE [NAD(P)+]-LIKE"/>
    <property type="match status" value="1"/>
</dbReference>
<feature type="non-terminal residue" evidence="14">
    <location>
        <position position="1"/>
    </location>
</feature>
<keyword evidence="5" id="KW-0819">tRNA processing</keyword>
<feature type="domain" description="DUS-like FMN-binding" evidence="11">
    <location>
        <begin position="407"/>
        <end position="628"/>
    </location>
</feature>
<evidence type="ECO:0000256" key="6">
    <source>
        <dbReference type="ARBA" id="ARBA00023002"/>
    </source>
</evidence>
<dbReference type="InterPro" id="IPR006115">
    <property type="entry name" value="6PGDH_NADP-bd"/>
</dbReference>
<accession>A0A9P8FLZ8</accession>
<keyword evidence="6" id="KW-0560">Oxidoreductase</keyword>
<dbReference type="EMBL" id="JAHFXS010001609">
    <property type="protein sequence ID" value="KAG9976527.1"/>
    <property type="molecule type" value="Genomic_DNA"/>
</dbReference>
<evidence type="ECO:0000256" key="2">
    <source>
        <dbReference type="ARBA" id="ARBA00022630"/>
    </source>
</evidence>
<evidence type="ECO:0000256" key="5">
    <source>
        <dbReference type="ARBA" id="ARBA00022694"/>
    </source>
</evidence>
<organism evidence="14 15">
    <name type="scientific">Aureobasidium melanogenum</name>
    <name type="common">Aureobasidium pullulans var. melanogenum</name>
    <dbReference type="NCBI Taxonomy" id="46634"/>
    <lineage>
        <taxon>Eukaryota</taxon>
        <taxon>Fungi</taxon>
        <taxon>Dikarya</taxon>
        <taxon>Ascomycota</taxon>
        <taxon>Pezizomycotina</taxon>
        <taxon>Dothideomycetes</taxon>
        <taxon>Dothideomycetidae</taxon>
        <taxon>Dothideales</taxon>
        <taxon>Saccotheciaceae</taxon>
        <taxon>Aureobasidium</taxon>
    </lineage>
</organism>
<comment type="function">
    <text evidence="7">Catalyzes the synthesis of dihydrouridine, a modified base found in the D-loop of most tRNAs. Specifically modifies U47 in cytoplasmic tRNAs. Catalyzes the synthesis of dihydrouridine in some mRNAs, thereby affecting their translation.</text>
</comment>
<evidence type="ECO:0000256" key="1">
    <source>
        <dbReference type="ARBA" id="ARBA00001917"/>
    </source>
</evidence>
<dbReference type="PROSITE" id="PS01136">
    <property type="entry name" value="UPF0034"/>
    <property type="match status" value="1"/>
</dbReference>
<dbReference type="Pfam" id="PF03446">
    <property type="entry name" value="NAD_binding_2"/>
    <property type="match status" value="1"/>
</dbReference>
<evidence type="ECO:0000313" key="15">
    <source>
        <dbReference type="Proteomes" id="UP000729357"/>
    </source>
</evidence>
<dbReference type="GO" id="GO:0005737">
    <property type="term" value="C:cytoplasm"/>
    <property type="evidence" value="ECO:0007669"/>
    <property type="project" value="TreeGrafter"/>
</dbReference>
<protein>
    <submittedName>
        <fullName evidence="14">FMN-linked oxidoreductase</fullName>
    </submittedName>
</protein>
<keyword evidence="15" id="KW-1185">Reference proteome</keyword>
<dbReference type="InterPro" id="IPR013785">
    <property type="entry name" value="Aldolase_TIM"/>
</dbReference>
<dbReference type="CDD" id="cd02801">
    <property type="entry name" value="DUS_like_FMN"/>
    <property type="match status" value="1"/>
</dbReference>
<dbReference type="GO" id="GO:0006397">
    <property type="term" value="P:mRNA processing"/>
    <property type="evidence" value="ECO:0007669"/>
    <property type="project" value="UniProtKB-KW"/>
</dbReference>
<dbReference type="Proteomes" id="UP000729357">
    <property type="component" value="Unassembled WGS sequence"/>
</dbReference>
<dbReference type="GO" id="GO:0017150">
    <property type="term" value="F:tRNA dihydrouridine synthase activity"/>
    <property type="evidence" value="ECO:0007669"/>
    <property type="project" value="InterPro"/>
</dbReference>
<evidence type="ECO:0000256" key="8">
    <source>
        <dbReference type="ARBA" id="ARBA00048342"/>
    </source>
</evidence>
<dbReference type="SUPFAM" id="SSF51395">
    <property type="entry name" value="FMN-linked oxidoreductases"/>
    <property type="match status" value="1"/>
</dbReference>
<dbReference type="AlphaFoldDB" id="A0A9P8FLZ8"/>
<evidence type="ECO:0000313" key="14">
    <source>
        <dbReference type="EMBL" id="KAG9976527.1"/>
    </source>
</evidence>
<comment type="catalytic activity">
    <reaction evidence="9">
        <text>a 5,6-dihydrouridine in mRNA + NADP(+) = a uridine in mRNA + NADPH + H(+)</text>
        <dbReference type="Rhea" id="RHEA:69855"/>
        <dbReference type="Rhea" id="RHEA-COMP:14658"/>
        <dbReference type="Rhea" id="RHEA-COMP:17789"/>
        <dbReference type="ChEBI" id="CHEBI:15378"/>
        <dbReference type="ChEBI" id="CHEBI:57783"/>
        <dbReference type="ChEBI" id="CHEBI:58349"/>
        <dbReference type="ChEBI" id="CHEBI:65315"/>
        <dbReference type="ChEBI" id="CHEBI:74443"/>
    </reaction>
    <physiologicalReaction direction="right-to-left" evidence="9">
        <dbReference type="Rhea" id="RHEA:69857"/>
    </physiologicalReaction>
</comment>
<dbReference type="GO" id="GO:0050661">
    <property type="term" value="F:NADP binding"/>
    <property type="evidence" value="ECO:0007669"/>
    <property type="project" value="InterPro"/>
</dbReference>
<feature type="region of interest" description="Disordered" evidence="10">
    <location>
        <begin position="675"/>
        <end position="752"/>
    </location>
</feature>
<evidence type="ECO:0000256" key="10">
    <source>
        <dbReference type="SAM" id="MobiDB-lite"/>
    </source>
</evidence>
<comment type="caution">
    <text evidence="14">The sequence shown here is derived from an EMBL/GenBank/DDBJ whole genome shotgun (WGS) entry which is preliminary data.</text>
</comment>
<gene>
    <name evidence="14" type="ORF">KCU98_g10665</name>
</gene>
<dbReference type="SUPFAM" id="SSF51735">
    <property type="entry name" value="NAD(P)-binding Rossmann-fold domains"/>
    <property type="match status" value="1"/>
</dbReference>
<dbReference type="InterPro" id="IPR013328">
    <property type="entry name" value="6PGD_dom2"/>
</dbReference>
<dbReference type="Pfam" id="PF09130">
    <property type="entry name" value="DUF1932"/>
    <property type="match status" value="1"/>
</dbReference>
<sequence>MTTPMATIGVISVGEMGLGIAKLLKASGFKVVTNVTGRSQDTHDRAKSASIDLVSTDEELAATSDYIMSIVPPRDAIATAERVVKVSNTKRDKPLYYLDMNAVSPKLVRSINELFEAAGHNVRFIDGAVIGSAPSLKDEQADSFKPEAWKRPGIPMSGPHRLTDAEPSGAQLANTLGARHISNEIGAASGLKMSFASLTKGLTGLAIQSFTTAHRLGVLPELQQHLQQYSPKTLDLIDASMPKMPPKAYRWVREMEEIDATLAEDGGFEEESIFSGIARTYELVAHGTDLGAEKTERRNRGKTVEDVALLMSEGIMAKRVLIPKNGVDYRGKVVLAPMVRSGECPSRLMALKYGADLVWGPETIDKALIGTTRRVNTVTNTIDFTRLSSNGSKNPDLNPSQRESIIYRLYPSREGRQLIHQIGTSDPERAVAAAKLIAGDVAGIDVNAGCPKPFSTLGGMGAALLKTPDKLVAILEALVKEVGEPFEIGISVKIRLLENPEDTAALVRRLVATGITGLTLHCRTTPMRPRESAIRDQLRMVGEICHEAGVACLMNGDVTSRDEALKLAEEYGVDGAMIATAAETNPSCFRAEKDGGIAPWDQVVKEYVKIAMDVENRWGNTKYLLGQMIPGKAKEYRPMNQAKSYTDLVEIMGYEELRTQAREVDEKLEISFGRKETRSERKQRGNQAKKEKKAEAKAEEEAQSLKRKADDAELSVPPDAKRQVDVAEPSMPLDVSRSEAPGSVTTEQVLAV</sequence>
<dbReference type="GO" id="GO:0050660">
    <property type="term" value="F:flavin adenine dinucleotide binding"/>
    <property type="evidence" value="ECO:0007669"/>
    <property type="project" value="InterPro"/>
</dbReference>
<reference evidence="14" key="1">
    <citation type="journal article" date="2021" name="J Fungi (Basel)">
        <title>Virulence traits and population genomics of the black yeast Aureobasidium melanogenum.</title>
        <authorList>
            <person name="Cernosa A."/>
            <person name="Sun X."/>
            <person name="Gostincar C."/>
            <person name="Fang C."/>
            <person name="Gunde-Cimerman N."/>
            <person name="Song Z."/>
        </authorList>
    </citation>
    <scope>NUCLEOTIDE SEQUENCE</scope>
    <source>
        <strain evidence="14">EXF-9298</strain>
    </source>
</reference>
<evidence type="ECO:0000256" key="9">
    <source>
        <dbReference type="ARBA" id="ARBA00049447"/>
    </source>
</evidence>
<evidence type="ECO:0000256" key="7">
    <source>
        <dbReference type="ARBA" id="ARBA00045934"/>
    </source>
</evidence>
<comment type="catalytic activity">
    <reaction evidence="8">
        <text>a 5,6-dihydrouridine in mRNA + NAD(+) = a uridine in mRNA + NADH + H(+)</text>
        <dbReference type="Rhea" id="RHEA:69851"/>
        <dbReference type="Rhea" id="RHEA-COMP:14658"/>
        <dbReference type="Rhea" id="RHEA-COMP:17789"/>
        <dbReference type="ChEBI" id="CHEBI:15378"/>
        <dbReference type="ChEBI" id="CHEBI:57540"/>
        <dbReference type="ChEBI" id="CHEBI:57945"/>
        <dbReference type="ChEBI" id="CHEBI:65315"/>
        <dbReference type="ChEBI" id="CHEBI:74443"/>
    </reaction>
    <physiologicalReaction direction="right-to-left" evidence="8">
        <dbReference type="Rhea" id="RHEA:69853"/>
    </physiologicalReaction>
</comment>
<dbReference type="Gene3D" id="3.20.20.70">
    <property type="entry name" value="Aldolase class I"/>
    <property type="match status" value="1"/>
</dbReference>
<feature type="domain" description="Phosphogluconate dehydrogenase NAD-binding putative C-terminal" evidence="13">
    <location>
        <begin position="213"/>
        <end position="284"/>
    </location>
</feature>
<reference evidence="14" key="2">
    <citation type="submission" date="2021-08" db="EMBL/GenBank/DDBJ databases">
        <authorList>
            <person name="Gostincar C."/>
            <person name="Sun X."/>
            <person name="Song Z."/>
            <person name="Gunde-Cimerman N."/>
        </authorList>
    </citation>
    <scope>NUCLEOTIDE SEQUENCE</scope>
    <source>
        <strain evidence="14">EXF-9298</strain>
    </source>
</reference>
<evidence type="ECO:0000256" key="4">
    <source>
        <dbReference type="ARBA" id="ARBA00022664"/>
    </source>
</evidence>
<dbReference type="SUPFAM" id="SSF48179">
    <property type="entry name" value="6-phosphogluconate dehydrogenase C-terminal domain-like"/>
    <property type="match status" value="1"/>
</dbReference>
<keyword evidence="3" id="KW-0288">FMN</keyword>
<dbReference type="Pfam" id="PF01207">
    <property type="entry name" value="Dus"/>
    <property type="match status" value="1"/>
</dbReference>